<evidence type="ECO:0000313" key="2">
    <source>
        <dbReference type="Proteomes" id="UP001163413"/>
    </source>
</evidence>
<proteinExistence type="predicted"/>
<dbReference type="RefSeq" id="YP_010755612.1">
    <property type="nucleotide sequence ID" value="NC_073472.1"/>
</dbReference>
<accession>A0A9E8S0B3</accession>
<protein>
    <submittedName>
        <fullName evidence="1">Uncharacterized protein</fullName>
    </submittedName>
</protein>
<gene>
    <name evidence="1" type="primary">88</name>
    <name evidence="1" type="ORF">SEA_SUCCESS_88</name>
</gene>
<keyword evidence="2" id="KW-1185">Reference proteome</keyword>
<evidence type="ECO:0000313" key="1">
    <source>
        <dbReference type="EMBL" id="WAB08867.1"/>
    </source>
</evidence>
<name>A0A9E8S0B3_9CAUD</name>
<dbReference type="KEGG" id="vg:80020280"/>
<dbReference type="EMBL" id="OP751148">
    <property type="protein sequence ID" value="WAB08867.1"/>
    <property type="molecule type" value="Genomic_DNA"/>
</dbReference>
<dbReference type="GeneID" id="80020280"/>
<sequence length="121" mass="13649">MGTYVKLNGLGLSEVRPIGEPITHKDDAPESLVGRLVMVRPYYHVPNGRSSLKSVRSAYVFEARVVERFADEMVKVEFTWSSDGTPWNREAVFFPRELHKVHVCECAACKGRGIFNKHQGA</sequence>
<dbReference type="Proteomes" id="UP001163413">
    <property type="component" value="Segment"/>
</dbReference>
<reference evidence="1" key="1">
    <citation type="submission" date="2022-10" db="EMBL/GenBank/DDBJ databases">
        <authorList>
            <person name="Roth M.A."/>
            <person name="Wohlstadter N.E."/>
            <person name="Arguedas X."/>
            <person name="Leighton H.R."/>
            <person name="Msuya J.A."/>
            <person name="Pravda N."/>
            <person name="Shaffer C.D."/>
            <person name="Weston-Hafer K.A."/>
            <person name="Russell D.A."/>
            <person name="Jacobs-Sera D."/>
            <person name="Hatfull G.F."/>
        </authorList>
    </citation>
    <scope>NUCLEOTIDE SEQUENCE</scope>
</reference>
<organism evidence="1 2">
    <name type="scientific">Streptomyces phage Success</name>
    <dbReference type="NCBI Taxonomy" id="2999013"/>
    <lineage>
        <taxon>Viruses</taxon>
        <taxon>Duplodnaviria</taxon>
        <taxon>Heunggongvirae</taxon>
        <taxon>Uroviricota</taxon>
        <taxon>Caudoviricetes</taxon>
        <taxon>Successvirus</taxon>
        <taxon>Successvirus success</taxon>
    </lineage>
</organism>